<keyword evidence="2 3" id="KW-0175">Coiled coil</keyword>
<dbReference type="PANTHER" id="PTHR34224">
    <property type="entry name" value="INTERACTOR OF CONSTITUTIVE ACTIVE ROPS 2, CHLOROPLASTIC-RELATED"/>
    <property type="match status" value="1"/>
</dbReference>
<feature type="compositionally biased region" description="Basic residues" evidence="4">
    <location>
        <begin position="121"/>
        <end position="130"/>
    </location>
</feature>
<keyword evidence="6" id="KW-1185">Reference proteome</keyword>
<name>A0A371E0J8_MUCPR</name>
<feature type="compositionally biased region" description="Basic and acidic residues" evidence="4">
    <location>
        <begin position="164"/>
        <end position="192"/>
    </location>
</feature>
<evidence type="ECO:0000256" key="4">
    <source>
        <dbReference type="SAM" id="MobiDB-lite"/>
    </source>
</evidence>
<feature type="compositionally biased region" description="Polar residues" evidence="4">
    <location>
        <begin position="109"/>
        <end position="119"/>
    </location>
</feature>
<feature type="region of interest" description="Disordered" evidence="4">
    <location>
        <begin position="83"/>
        <end position="194"/>
    </location>
</feature>
<feature type="coiled-coil region" evidence="3">
    <location>
        <begin position="593"/>
        <end position="634"/>
    </location>
</feature>
<sequence length="700" mass="78559">MAMRNTTLIETETLEFRTSIQATSTLANLPLPITMNFMLPRDPPNTGASSTRGSGVSLLGVSLKGLCAEVWVRGFEEEITPKARTGTSDVLQRKSPASPQTARKLKTPGSDTDSVSSSPKPARKTPKSKSPKVTERKSPRSPISEKKKPSRVQELESQLAQLEEDLKKTKDHLNSSESWKRKAQQEAEEAKKQLLAMSKELEDSQQQLLELSASEEERLQELRKISQDRDREWQSELEAVQKQHSMDSTALVSAMNEIQKLKIQLERVRELEAVHISNAESDNAEIEDLRMELDDALTLVEKLKNEVSDCKESESRALEIVGKTQMQLEEANKTVERLQLEGVKASEAYKSLALELEQSRAQVKSLEELVSKLQAGLVGGATKNMLGPVNEAELVQENVENEEINQLKAELVSAKSEAAQLKSALDVSEVRYQEEYIRSTLQIRSAFEQLEHAKLESSQRQGELNEELKRAKADMEELRVRLMDKESQLQGLSEENEMLMSRIKQNQPSETESEPVVELKNLDADITELKERLLDRETELQNVSDENNTLKMEIKRVELEKNKFSDEAVASVEAARAAEREALMKLGCITEEADKSNRRVAQVTEQLDASQAANSELEAELRRLKVQSDQWRKAAEAAAAMISAGNNGKFVERTGSLDSSYNSITAKMNSPYSEDTDDDSPKKKNTNMLKKIGVLWKKNH</sequence>
<protein>
    <submittedName>
        <fullName evidence="5">Interactor of constitutive active ROPs 2, chloroplastic</fullName>
    </submittedName>
</protein>
<dbReference type="Proteomes" id="UP000257109">
    <property type="component" value="Unassembled WGS sequence"/>
</dbReference>
<evidence type="ECO:0000256" key="1">
    <source>
        <dbReference type="ARBA" id="ARBA00009778"/>
    </source>
</evidence>
<feature type="non-terminal residue" evidence="5">
    <location>
        <position position="1"/>
    </location>
</feature>
<reference evidence="5" key="1">
    <citation type="submission" date="2018-05" db="EMBL/GenBank/DDBJ databases">
        <title>Draft genome of Mucuna pruriens seed.</title>
        <authorList>
            <person name="Nnadi N.E."/>
            <person name="Vos R."/>
            <person name="Hasami M.H."/>
            <person name="Devisetty U.K."/>
            <person name="Aguiy J.C."/>
        </authorList>
    </citation>
    <scope>NUCLEOTIDE SEQUENCE [LARGE SCALE GENOMIC DNA]</scope>
    <source>
        <strain evidence="5">JCA_2017</strain>
    </source>
</reference>
<feature type="compositionally biased region" description="Basic and acidic residues" evidence="4">
    <location>
        <begin position="132"/>
        <end position="154"/>
    </location>
</feature>
<feature type="compositionally biased region" description="Polar residues" evidence="4">
    <location>
        <begin position="85"/>
        <end position="101"/>
    </location>
</feature>
<feature type="compositionally biased region" description="Polar residues" evidence="4">
    <location>
        <begin position="662"/>
        <end position="673"/>
    </location>
</feature>
<dbReference type="InterPro" id="IPR029688">
    <property type="entry name" value="ICR"/>
</dbReference>
<organism evidence="5 6">
    <name type="scientific">Mucuna pruriens</name>
    <name type="common">Velvet bean</name>
    <name type="synonym">Dolichos pruriens</name>
    <dbReference type="NCBI Taxonomy" id="157652"/>
    <lineage>
        <taxon>Eukaryota</taxon>
        <taxon>Viridiplantae</taxon>
        <taxon>Streptophyta</taxon>
        <taxon>Embryophyta</taxon>
        <taxon>Tracheophyta</taxon>
        <taxon>Spermatophyta</taxon>
        <taxon>Magnoliopsida</taxon>
        <taxon>eudicotyledons</taxon>
        <taxon>Gunneridae</taxon>
        <taxon>Pentapetalae</taxon>
        <taxon>rosids</taxon>
        <taxon>fabids</taxon>
        <taxon>Fabales</taxon>
        <taxon>Fabaceae</taxon>
        <taxon>Papilionoideae</taxon>
        <taxon>50 kb inversion clade</taxon>
        <taxon>NPAAA clade</taxon>
        <taxon>indigoferoid/millettioid clade</taxon>
        <taxon>Phaseoleae</taxon>
        <taxon>Mucuna</taxon>
    </lineage>
</organism>
<accession>A0A371E0J8</accession>
<proteinExistence type="inferred from homology"/>
<dbReference type="PANTHER" id="PTHR34224:SF4">
    <property type="entry name" value="INTERACTOR OF CONSTITUTIVE ACTIVE ROPS 2, CHLOROPLASTIC"/>
    <property type="match status" value="1"/>
</dbReference>
<dbReference type="OrthoDB" id="1932291at2759"/>
<evidence type="ECO:0000256" key="3">
    <source>
        <dbReference type="SAM" id="Coils"/>
    </source>
</evidence>
<evidence type="ECO:0000313" key="5">
    <source>
        <dbReference type="EMBL" id="RDX58319.1"/>
    </source>
</evidence>
<dbReference type="AlphaFoldDB" id="A0A371E0J8"/>
<evidence type="ECO:0000256" key="2">
    <source>
        <dbReference type="ARBA" id="ARBA00023054"/>
    </source>
</evidence>
<feature type="coiled-coil region" evidence="3">
    <location>
        <begin position="461"/>
        <end position="567"/>
    </location>
</feature>
<dbReference type="EMBL" id="QJKJ01017621">
    <property type="protein sequence ID" value="RDX58319.1"/>
    <property type="molecule type" value="Genomic_DNA"/>
</dbReference>
<comment type="similarity">
    <text evidence="1">Belongs to the ICR family.</text>
</comment>
<evidence type="ECO:0000313" key="6">
    <source>
        <dbReference type="Proteomes" id="UP000257109"/>
    </source>
</evidence>
<gene>
    <name evidence="5" type="primary">ICR2</name>
    <name evidence="5" type="ORF">CR513_62374</name>
</gene>
<feature type="region of interest" description="Disordered" evidence="4">
    <location>
        <begin position="662"/>
        <end position="689"/>
    </location>
</feature>
<feature type="coiled-coil region" evidence="3">
    <location>
        <begin position="251"/>
        <end position="424"/>
    </location>
</feature>
<dbReference type="STRING" id="157652.A0A371E0J8"/>
<comment type="caution">
    <text evidence="5">The sequence shown here is derived from an EMBL/GenBank/DDBJ whole genome shotgun (WGS) entry which is preliminary data.</text>
</comment>